<comment type="similarity">
    <text evidence="2">Belongs to the ADIPOR family.</text>
</comment>
<comment type="caution">
    <text evidence="9">The sequence shown here is derived from an EMBL/GenBank/DDBJ whole genome shotgun (WGS) entry which is preliminary data.</text>
</comment>
<dbReference type="GO" id="GO:0046872">
    <property type="term" value="F:metal ion binding"/>
    <property type="evidence" value="ECO:0007669"/>
    <property type="project" value="UniProtKB-KW"/>
</dbReference>
<dbReference type="Proteomes" id="UP001301958">
    <property type="component" value="Unassembled WGS sequence"/>
</dbReference>
<dbReference type="InterPro" id="IPR004254">
    <property type="entry name" value="AdipoR/HlyIII-related"/>
</dbReference>
<keyword evidence="10" id="KW-1185">Reference proteome</keyword>
<name>A0AAN7BQ80_9PEZI</name>
<evidence type="ECO:0000256" key="8">
    <source>
        <dbReference type="SAM" id="Phobius"/>
    </source>
</evidence>
<sequence length="311" mass="35094">MSNPPDNSGLRARRQPEPPKETLSSAAASTIKHILYHDLPPWRKDNAFILTGYRPTSNSFSQSFSSLLYLHNETVNIWSHLLGAIFFTLTSLTLYSLFHPRYETASSADILVFSSFFLGAFLCLGMSATYHAICNHSHEVARVGNKLDYTGIVFLIVGSYVPALWYGFFCKPALMTVYLACICLLGAGCIMVSWFEHFRTPAWRPYRALMFVGLGLSGVLPIFHALATLYTFKELNERMGLSWVILQGALYIFGAFLYAARWPERQFPRTFDLLGSSHQLFHILILFAAAAHLYGMIKAFDFHHSKFGSQC</sequence>
<keyword evidence="6" id="KW-0479">Metal-binding</keyword>
<feature type="transmembrane region" description="Helical" evidence="8">
    <location>
        <begin position="176"/>
        <end position="195"/>
    </location>
</feature>
<dbReference type="Pfam" id="PF03006">
    <property type="entry name" value="HlyIII"/>
    <property type="match status" value="1"/>
</dbReference>
<reference evidence="9" key="1">
    <citation type="journal article" date="2023" name="Mol. Phylogenet. Evol.">
        <title>Genome-scale phylogeny and comparative genomics of the fungal order Sordariales.</title>
        <authorList>
            <person name="Hensen N."/>
            <person name="Bonometti L."/>
            <person name="Westerberg I."/>
            <person name="Brannstrom I.O."/>
            <person name="Guillou S."/>
            <person name="Cros-Aarteil S."/>
            <person name="Calhoun S."/>
            <person name="Haridas S."/>
            <person name="Kuo A."/>
            <person name="Mondo S."/>
            <person name="Pangilinan J."/>
            <person name="Riley R."/>
            <person name="LaButti K."/>
            <person name="Andreopoulos B."/>
            <person name="Lipzen A."/>
            <person name="Chen C."/>
            <person name="Yan M."/>
            <person name="Daum C."/>
            <person name="Ng V."/>
            <person name="Clum A."/>
            <person name="Steindorff A."/>
            <person name="Ohm R.A."/>
            <person name="Martin F."/>
            <person name="Silar P."/>
            <person name="Natvig D.O."/>
            <person name="Lalanne C."/>
            <person name="Gautier V."/>
            <person name="Ament-Velasquez S.L."/>
            <person name="Kruys A."/>
            <person name="Hutchinson M.I."/>
            <person name="Powell A.J."/>
            <person name="Barry K."/>
            <person name="Miller A.N."/>
            <person name="Grigoriev I.V."/>
            <person name="Debuchy R."/>
            <person name="Gladieux P."/>
            <person name="Hiltunen Thoren M."/>
            <person name="Johannesson H."/>
        </authorList>
    </citation>
    <scope>NUCLEOTIDE SEQUENCE</scope>
    <source>
        <strain evidence="9">CBS 990.96</strain>
    </source>
</reference>
<evidence type="ECO:0000256" key="6">
    <source>
        <dbReference type="PIRSR" id="PIRSR604254-1"/>
    </source>
</evidence>
<dbReference type="GO" id="GO:0006882">
    <property type="term" value="P:intracellular zinc ion homeostasis"/>
    <property type="evidence" value="ECO:0007669"/>
    <property type="project" value="TreeGrafter"/>
</dbReference>
<evidence type="ECO:0000256" key="5">
    <source>
        <dbReference type="ARBA" id="ARBA00023136"/>
    </source>
</evidence>
<feature type="binding site" evidence="6">
    <location>
        <position position="278"/>
    </location>
    <ligand>
        <name>Zn(2+)</name>
        <dbReference type="ChEBI" id="CHEBI:29105"/>
    </ligand>
</feature>
<feature type="transmembrane region" description="Helical" evidence="8">
    <location>
        <begin position="77"/>
        <end position="98"/>
    </location>
</feature>
<feature type="transmembrane region" description="Helical" evidence="8">
    <location>
        <begin position="241"/>
        <end position="260"/>
    </location>
</feature>
<dbReference type="AlphaFoldDB" id="A0AAN7BQ80"/>
<reference evidence="9" key="2">
    <citation type="submission" date="2023-05" db="EMBL/GenBank/DDBJ databases">
        <authorList>
            <consortium name="Lawrence Berkeley National Laboratory"/>
            <person name="Steindorff A."/>
            <person name="Hensen N."/>
            <person name="Bonometti L."/>
            <person name="Westerberg I."/>
            <person name="Brannstrom I.O."/>
            <person name="Guillou S."/>
            <person name="Cros-Aarteil S."/>
            <person name="Calhoun S."/>
            <person name="Haridas S."/>
            <person name="Kuo A."/>
            <person name="Mondo S."/>
            <person name="Pangilinan J."/>
            <person name="Riley R."/>
            <person name="Labutti K."/>
            <person name="Andreopoulos B."/>
            <person name="Lipzen A."/>
            <person name="Chen C."/>
            <person name="Yanf M."/>
            <person name="Daum C."/>
            <person name="Ng V."/>
            <person name="Clum A."/>
            <person name="Ohm R."/>
            <person name="Martin F."/>
            <person name="Silar P."/>
            <person name="Natvig D."/>
            <person name="Lalanne C."/>
            <person name="Gautier V."/>
            <person name="Ament-Velasquez S.L."/>
            <person name="Kruys A."/>
            <person name="Hutchinson M.I."/>
            <person name="Powell A.J."/>
            <person name="Barry K."/>
            <person name="Miller A.N."/>
            <person name="Grigoriev I.V."/>
            <person name="Debuchy R."/>
            <person name="Gladieux P."/>
            <person name="Thoren M.H."/>
            <person name="Johannesson H."/>
        </authorList>
    </citation>
    <scope>NUCLEOTIDE SEQUENCE</scope>
    <source>
        <strain evidence="9">CBS 990.96</strain>
    </source>
</reference>
<evidence type="ECO:0000256" key="3">
    <source>
        <dbReference type="ARBA" id="ARBA00022692"/>
    </source>
</evidence>
<keyword evidence="6" id="KW-0862">Zinc</keyword>
<evidence type="ECO:0000256" key="1">
    <source>
        <dbReference type="ARBA" id="ARBA00004141"/>
    </source>
</evidence>
<evidence type="ECO:0000256" key="4">
    <source>
        <dbReference type="ARBA" id="ARBA00022989"/>
    </source>
</evidence>
<dbReference type="PANTHER" id="PTHR20855">
    <property type="entry name" value="ADIPOR/PROGESTIN RECEPTOR-RELATED"/>
    <property type="match status" value="1"/>
</dbReference>
<evidence type="ECO:0000313" key="9">
    <source>
        <dbReference type="EMBL" id="KAK4227456.1"/>
    </source>
</evidence>
<feature type="transmembrane region" description="Helical" evidence="8">
    <location>
        <begin position="149"/>
        <end position="169"/>
    </location>
</feature>
<keyword evidence="3 8" id="KW-0812">Transmembrane</keyword>
<feature type="transmembrane region" description="Helical" evidence="8">
    <location>
        <begin position="280"/>
        <end position="297"/>
    </location>
</feature>
<dbReference type="GO" id="GO:0038023">
    <property type="term" value="F:signaling receptor activity"/>
    <property type="evidence" value="ECO:0007669"/>
    <property type="project" value="TreeGrafter"/>
</dbReference>
<keyword evidence="5 8" id="KW-0472">Membrane</keyword>
<proteinExistence type="inferred from homology"/>
<feature type="binding site" evidence="6">
    <location>
        <position position="131"/>
    </location>
    <ligand>
        <name>Zn(2+)</name>
        <dbReference type="ChEBI" id="CHEBI:29105"/>
    </ligand>
</feature>
<organism evidence="9 10">
    <name type="scientific">Podospora fimiseda</name>
    <dbReference type="NCBI Taxonomy" id="252190"/>
    <lineage>
        <taxon>Eukaryota</taxon>
        <taxon>Fungi</taxon>
        <taxon>Dikarya</taxon>
        <taxon>Ascomycota</taxon>
        <taxon>Pezizomycotina</taxon>
        <taxon>Sordariomycetes</taxon>
        <taxon>Sordariomycetidae</taxon>
        <taxon>Sordariales</taxon>
        <taxon>Podosporaceae</taxon>
        <taxon>Podospora</taxon>
    </lineage>
</organism>
<feature type="binding site" evidence="6">
    <location>
        <position position="282"/>
    </location>
    <ligand>
        <name>Zn(2+)</name>
        <dbReference type="ChEBI" id="CHEBI:29105"/>
    </ligand>
</feature>
<dbReference type="PANTHER" id="PTHR20855:SF52">
    <property type="entry name" value="ADIPONECTIN RECEPTOR PROTEIN"/>
    <property type="match status" value="1"/>
</dbReference>
<gene>
    <name evidence="9" type="ORF">QBC38DRAFT_477891</name>
</gene>
<protein>
    <submittedName>
        <fullName evidence="9">Hemolysin-III related-domain-containing protein</fullName>
    </submittedName>
</protein>
<keyword evidence="4 8" id="KW-1133">Transmembrane helix</keyword>
<comment type="subcellular location">
    <subcellularLocation>
        <location evidence="1">Membrane</location>
        <topology evidence="1">Multi-pass membrane protein</topology>
    </subcellularLocation>
</comment>
<feature type="transmembrane region" description="Helical" evidence="8">
    <location>
        <begin position="110"/>
        <end position="129"/>
    </location>
</feature>
<dbReference type="GO" id="GO:0016020">
    <property type="term" value="C:membrane"/>
    <property type="evidence" value="ECO:0007669"/>
    <property type="project" value="UniProtKB-SubCell"/>
</dbReference>
<accession>A0AAN7BQ80</accession>
<dbReference type="EMBL" id="MU865331">
    <property type="protein sequence ID" value="KAK4227456.1"/>
    <property type="molecule type" value="Genomic_DNA"/>
</dbReference>
<evidence type="ECO:0000256" key="2">
    <source>
        <dbReference type="ARBA" id="ARBA00007018"/>
    </source>
</evidence>
<feature type="transmembrane region" description="Helical" evidence="8">
    <location>
        <begin position="207"/>
        <end position="229"/>
    </location>
</feature>
<evidence type="ECO:0000313" key="10">
    <source>
        <dbReference type="Proteomes" id="UP001301958"/>
    </source>
</evidence>
<feature type="region of interest" description="Disordered" evidence="7">
    <location>
        <begin position="1"/>
        <end position="21"/>
    </location>
</feature>
<evidence type="ECO:0000256" key="7">
    <source>
        <dbReference type="SAM" id="MobiDB-lite"/>
    </source>
</evidence>